<accession>A0ABS6FET8</accession>
<evidence type="ECO:0000313" key="1">
    <source>
        <dbReference type="EMBL" id="MBU5668694.1"/>
    </source>
</evidence>
<dbReference type="EMBL" id="JAHLQO010000002">
    <property type="protein sequence ID" value="MBU5668694.1"/>
    <property type="molecule type" value="Genomic_DNA"/>
</dbReference>
<sequence>MKKILYIFLIVILAAGLFVAYKFGFNFNQNKLEARTYEEIKQSAEENLENLSIEDLYLLANREDDEKYYTALYNAYKKENPDIALQYLYNEFVVKNNRKIYPLLKEEAKSDVTFTATETGYKGVTENFSNNYQEMMDDLDGTFRNFGFLFVPKFYDSKSNDEFVYYFLGKYYENDIPPGFNLTPTSEWPIIYGRYIDKESSTSLDNNTEGYLEGEDKIYFKNIEGKTIVAFSVNDYYYPLPYEDYAPVVTQQYFYKDYLLEVTLAAEDTSNPKYKNMGIGTIDLSKSKGYMAFTKDGNEITQEEFEKNVVPIDKLVNLSTKESNSWIKLNTYGGKQIMRHGLNLSELNKIHNMVLYGYNISLDKEVDLPYLKPYLKHICTNAYTGLLKNYASVDENSPEERFVAYISDLDKDGYPEIIMNYKYYLYSRNIRENHCKVISYNPEKKMTYCLGDFIYLDGEDGGVEFLSGGNYEKDGKNYLALFQSMGGATTSHSLISLYEKNGDKLDFVDSTLKVIEYDSGENIFYPSKFEEISRFDDEQTFDEESGVYMGSVIPKENSKEKYESYFNDIFTEDSRKNLDIGLGFPEDLVNYKKGLKAQPLNDPEEIKNILLANKMLEVPKYKRVVIGDKFYPYSSLLKEEGAEYIDINVLKDLNNFNIDEDKIIKKNENKFVSLEDLRAMNLIQGEDDDYIILSK</sequence>
<evidence type="ECO:0000313" key="2">
    <source>
        <dbReference type="Proteomes" id="UP000783742"/>
    </source>
</evidence>
<organism evidence="1 2">
    <name type="scientific">Peptoniphilus ovalis</name>
    <dbReference type="NCBI Taxonomy" id="2841503"/>
    <lineage>
        <taxon>Bacteria</taxon>
        <taxon>Bacillati</taxon>
        <taxon>Bacillota</taxon>
        <taxon>Tissierellia</taxon>
        <taxon>Tissierellales</taxon>
        <taxon>Peptoniphilaceae</taxon>
        <taxon>Peptoniphilus</taxon>
    </lineage>
</organism>
<keyword evidence="2" id="KW-1185">Reference proteome</keyword>
<dbReference type="Proteomes" id="UP000783742">
    <property type="component" value="Unassembled WGS sequence"/>
</dbReference>
<name>A0ABS6FET8_9FIRM</name>
<proteinExistence type="predicted"/>
<reference evidence="1 2" key="1">
    <citation type="submission" date="2021-06" db="EMBL/GenBank/DDBJ databases">
        <authorList>
            <person name="Sun Q."/>
            <person name="Li D."/>
        </authorList>
    </citation>
    <scope>NUCLEOTIDE SEQUENCE [LARGE SCALE GENOMIC DNA]</scope>
    <source>
        <strain evidence="1 2">MSJ-1</strain>
    </source>
</reference>
<dbReference type="RefSeq" id="WP_216548545.1">
    <property type="nucleotide sequence ID" value="NZ_JAHLQO010000002.1"/>
</dbReference>
<gene>
    <name evidence="1" type="ORF">KQI68_02450</name>
</gene>
<comment type="caution">
    <text evidence="1">The sequence shown here is derived from an EMBL/GenBank/DDBJ whole genome shotgun (WGS) entry which is preliminary data.</text>
</comment>
<protein>
    <submittedName>
        <fullName evidence="1">Uncharacterized protein</fullName>
    </submittedName>
</protein>